<name>A0A183U3A3_TOXCA</name>
<organism evidence="1 2">
    <name type="scientific">Toxocara canis</name>
    <name type="common">Canine roundworm</name>
    <dbReference type="NCBI Taxonomy" id="6265"/>
    <lineage>
        <taxon>Eukaryota</taxon>
        <taxon>Metazoa</taxon>
        <taxon>Ecdysozoa</taxon>
        <taxon>Nematoda</taxon>
        <taxon>Chromadorea</taxon>
        <taxon>Rhabditida</taxon>
        <taxon>Spirurina</taxon>
        <taxon>Ascaridomorpha</taxon>
        <taxon>Ascaridoidea</taxon>
        <taxon>Toxocaridae</taxon>
        <taxon>Toxocara</taxon>
    </lineage>
</organism>
<accession>A0A183U3A3</accession>
<dbReference type="AlphaFoldDB" id="A0A183U3A3"/>
<dbReference type="Proteomes" id="UP000050794">
    <property type="component" value="Unassembled WGS sequence"/>
</dbReference>
<protein>
    <submittedName>
        <fullName evidence="2">Reverse transcriptase domain-containing protein</fullName>
    </submittedName>
</protein>
<proteinExistence type="predicted"/>
<sequence>LRVRIGYMRERLYSRSMALRKYGTTKNGSKVFFSYGMMRSSVLVKPALNHTCSMFHEVSAGKVKGWGKGMGGLRWRRDAVDFESWQILEGGATEKEQSDAII</sequence>
<keyword evidence="1" id="KW-1185">Reference proteome</keyword>
<evidence type="ECO:0000313" key="1">
    <source>
        <dbReference type="Proteomes" id="UP000050794"/>
    </source>
</evidence>
<reference evidence="2" key="1">
    <citation type="submission" date="2016-06" db="UniProtKB">
        <authorList>
            <consortium name="WormBaseParasite"/>
        </authorList>
    </citation>
    <scope>IDENTIFICATION</scope>
</reference>
<evidence type="ECO:0000313" key="2">
    <source>
        <dbReference type="WBParaSite" id="TCNE_0000297301-mRNA-1"/>
    </source>
</evidence>
<dbReference type="WBParaSite" id="TCNE_0000297301-mRNA-1">
    <property type="protein sequence ID" value="TCNE_0000297301-mRNA-1"/>
    <property type="gene ID" value="TCNE_0000297301"/>
</dbReference>